<dbReference type="InterPro" id="IPR058163">
    <property type="entry name" value="LysR-type_TF_proteobact-type"/>
</dbReference>
<keyword evidence="2" id="KW-0805">Transcription regulation</keyword>
<feature type="domain" description="HTH lysR-type" evidence="5">
    <location>
        <begin position="1"/>
        <end position="60"/>
    </location>
</feature>
<dbReference type="AlphaFoldDB" id="A0AAJ1TKG9"/>
<evidence type="ECO:0000256" key="2">
    <source>
        <dbReference type="ARBA" id="ARBA00023015"/>
    </source>
</evidence>
<dbReference type="SUPFAM" id="SSF46785">
    <property type="entry name" value="Winged helix' DNA-binding domain"/>
    <property type="match status" value="1"/>
</dbReference>
<dbReference type="Gene3D" id="3.40.190.290">
    <property type="match status" value="1"/>
</dbReference>
<name>A0AAJ1TKG9_9HYPH</name>
<dbReference type="InterPro" id="IPR005119">
    <property type="entry name" value="LysR_subst-bd"/>
</dbReference>
<dbReference type="PANTHER" id="PTHR30537">
    <property type="entry name" value="HTH-TYPE TRANSCRIPTIONAL REGULATOR"/>
    <property type="match status" value="1"/>
</dbReference>
<evidence type="ECO:0000313" key="7">
    <source>
        <dbReference type="Proteomes" id="UP001223420"/>
    </source>
</evidence>
<proteinExistence type="inferred from homology"/>
<dbReference type="GO" id="GO:0003677">
    <property type="term" value="F:DNA binding"/>
    <property type="evidence" value="ECO:0007669"/>
    <property type="project" value="UniProtKB-KW"/>
</dbReference>
<dbReference type="SUPFAM" id="SSF53850">
    <property type="entry name" value="Periplasmic binding protein-like II"/>
    <property type="match status" value="1"/>
</dbReference>
<sequence length="303" mass="33187">MNDLITAMRTYVRVVEAGSFTAVAAELCTTQPTISRQVASLEQHLGTRLITRTTRALAVTEDGRVFYEHALRSLETLAEAEAAVGRRKGRPSGTLRLTVPVVFGRLHVVPRLALFAERYPDIRVDLIMNDAFSDLVEEAIDLAIRVGEITDPGLVAKRIGITRRVTVAAPAYLAKCGEPTCPGDLAAHDCIVYTRLVAGHRWSFTSPDGPVSVDVAGRFRVNNSEGVREGVIAGLGIGVVPIWAFRDEIETGRVKIILPAHRPMPLPMQAVYPSRRFVPLKVRAAIDYLRREFLQDARISGAG</sequence>
<dbReference type="EMBL" id="JAUSWL010000002">
    <property type="protein sequence ID" value="MDQ0542692.1"/>
    <property type="molecule type" value="Genomic_DNA"/>
</dbReference>
<evidence type="ECO:0000256" key="3">
    <source>
        <dbReference type="ARBA" id="ARBA00023125"/>
    </source>
</evidence>
<dbReference type="Gene3D" id="1.10.10.10">
    <property type="entry name" value="Winged helix-like DNA-binding domain superfamily/Winged helix DNA-binding domain"/>
    <property type="match status" value="1"/>
</dbReference>
<dbReference type="CDD" id="cd08422">
    <property type="entry name" value="PBP2_CrgA_like"/>
    <property type="match status" value="1"/>
</dbReference>
<dbReference type="Proteomes" id="UP001223420">
    <property type="component" value="Unassembled WGS sequence"/>
</dbReference>
<reference evidence="6" key="1">
    <citation type="submission" date="2023-07" db="EMBL/GenBank/DDBJ databases">
        <title>Genomic Encyclopedia of Type Strains, Phase IV (KMG-IV): sequencing the most valuable type-strain genomes for metagenomic binning, comparative biology and taxonomic classification.</title>
        <authorList>
            <person name="Goeker M."/>
        </authorList>
    </citation>
    <scope>NUCLEOTIDE SEQUENCE</scope>
    <source>
        <strain evidence="6">DSM 19569</strain>
    </source>
</reference>
<keyword evidence="4" id="KW-0804">Transcription</keyword>
<dbReference type="InterPro" id="IPR000847">
    <property type="entry name" value="LysR_HTH_N"/>
</dbReference>
<dbReference type="GO" id="GO:0003700">
    <property type="term" value="F:DNA-binding transcription factor activity"/>
    <property type="evidence" value="ECO:0007669"/>
    <property type="project" value="InterPro"/>
</dbReference>
<gene>
    <name evidence="6" type="ORF">QO001_001610</name>
</gene>
<evidence type="ECO:0000256" key="1">
    <source>
        <dbReference type="ARBA" id="ARBA00009437"/>
    </source>
</evidence>
<dbReference type="Pfam" id="PF00126">
    <property type="entry name" value="HTH_1"/>
    <property type="match status" value="1"/>
</dbReference>
<evidence type="ECO:0000313" key="6">
    <source>
        <dbReference type="EMBL" id="MDQ0542692.1"/>
    </source>
</evidence>
<accession>A0AAJ1TKG9</accession>
<dbReference type="PROSITE" id="PS50931">
    <property type="entry name" value="HTH_LYSR"/>
    <property type="match status" value="1"/>
</dbReference>
<dbReference type="Pfam" id="PF03466">
    <property type="entry name" value="LysR_substrate"/>
    <property type="match status" value="1"/>
</dbReference>
<dbReference type="PANTHER" id="PTHR30537:SF80">
    <property type="entry name" value="TRANSCRIPTIONAL REGULATOR"/>
    <property type="match status" value="1"/>
</dbReference>
<protein>
    <submittedName>
        <fullName evidence="6">DNA-binding transcriptional LysR family regulator</fullName>
    </submittedName>
</protein>
<comment type="caution">
    <text evidence="6">The sequence shown here is derived from an EMBL/GenBank/DDBJ whole genome shotgun (WGS) entry which is preliminary data.</text>
</comment>
<dbReference type="RefSeq" id="WP_043378370.1">
    <property type="nucleotide sequence ID" value="NZ_JAJALK010000003.1"/>
</dbReference>
<dbReference type="PRINTS" id="PR00039">
    <property type="entry name" value="HTHLYSR"/>
</dbReference>
<dbReference type="InterPro" id="IPR036388">
    <property type="entry name" value="WH-like_DNA-bd_sf"/>
</dbReference>
<dbReference type="FunFam" id="1.10.10.10:FF:000001">
    <property type="entry name" value="LysR family transcriptional regulator"/>
    <property type="match status" value="1"/>
</dbReference>
<organism evidence="6 7">
    <name type="scientific">Methylobacterium brachiatum</name>
    <dbReference type="NCBI Taxonomy" id="269660"/>
    <lineage>
        <taxon>Bacteria</taxon>
        <taxon>Pseudomonadati</taxon>
        <taxon>Pseudomonadota</taxon>
        <taxon>Alphaproteobacteria</taxon>
        <taxon>Hyphomicrobiales</taxon>
        <taxon>Methylobacteriaceae</taxon>
        <taxon>Methylobacterium</taxon>
    </lineage>
</organism>
<comment type="similarity">
    <text evidence="1">Belongs to the LysR transcriptional regulatory family.</text>
</comment>
<dbReference type="FunFam" id="3.40.190.290:FF:000001">
    <property type="entry name" value="Transcriptional regulator, LysR family"/>
    <property type="match status" value="1"/>
</dbReference>
<dbReference type="InterPro" id="IPR036390">
    <property type="entry name" value="WH_DNA-bd_sf"/>
</dbReference>
<keyword evidence="3 6" id="KW-0238">DNA-binding</keyword>
<evidence type="ECO:0000259" key="5">
    <source>
        <dbReference type="PROSITE" id="PS50931"/>
    </source>
</evidence>
<evidence type="ECO:0000256" key="4">
    <source>
        <dbReference type="ARBA" id="ARBA00023163"/>
    </source>
</evidence>